<name>A0A1Y1M9E5_PHOPY</name>
<dbReference type="AlphaFoldDB" id="A0A1Y1M9E5"/>
<accession>A0A1Y1M9E5</accession>
<organism evidence="1">
    <name type="scientific">Photinus pyralis</name>
    <name type="common">Common eastern firefly</name>
    <name type="synonym">Lampyris pyralis</name>
    <dbReference type="NCBI Taxonomy" id="7054"/>
    <lineage>
        <taxon>Eukaryota</taxon>
        <taxon>Metazoa</taxon>
        <taxon>Ecdysozoa</taxon>
        <taxon>Arthropoda</taxon>
        <taxon>Hexapoda</taxon>
        <taxon>Insecta</taxon>
        <taxon>Pterygota</taxon>
        <taxon>Neoptera</taxon>
        <taxon>Endopterygota</taxon>
        <taxon>Coleoptera</taxon>
        <taxon>Polyphaga</taxon>
        <taxon>Elateriformia</taxon>
        <taxon>Elateroidea</taxon>
        <taxon>Lampyridae</taxon>
        <taxon>Lampyrinae</taxon>
        <taxon>Photinus</taxon>
    </lineage>
</organism>
<dbReference type="PANTHER" id="PTHR28661:SF1">
    <property type="entry name" value="MICROTUBULE NUCLEATION FACTOR SSNA1"/>
    <property type="match status" value="1"/>
</dbReference>
<evidence type="ECO:0000313" key="1">
    <source>
        <dbReference type="EMBL" id="JAV80935.1"/>
    </source>
</evidence>
<dbReference type="PANTHER" id="PTHR28661">
    <property type="entry name" value="SJOEGREN SYNDROME NUCLEAR AUTOANTIGEN 1"/>
    <property type="match status" value="1"/>
</dbReference>
<reference evidence="1" key="1">
    <citation type="journal article" date="2016" name="Sci. Rep.">
        <title>Molecular characterization of firefly nuptial gifts: a multi-omics approach sheds light on postcopulatory sexual selection.</title>
        <authorList>
            <person name="Al-Wathiqui N."/>
            <person name="Fallon T.R."/>
            <person name="South A."/>
            <person name="Weng J.K."/>
            <person name="Lewis S.M."/>
        </authorList>
    </citation>
    <scope>NUCLEOTIDE SEQUENCE</scope>
</reference>
<protein>
    <submittedName>
        <fullName evidence="1">Uncharacterized protein</fullName>
    </submittedName>
</protein>
<dbReference type="InterPro" id="IPR033362">
    <property type="entry name" value="SSNA1_fam"/>
</dbReference>
<proteinExistence type="predicted"/>
<sequence>MSQSKDTLLDNNDKIIKCIADLKSQRKELEFLIGNQQEEQTTLQTEMERINLRLGVIGKSHARRVATRDNYDSAIKNAEDSYQEIVMLSGRLLQSIVAEEYVGVERSDVDK</sequence>
<dbReference type="GO" id="GO:0036064">
    <property type="term" value="C:ciliary basal body"/>
    <property type="evidence" value="ECO:0007669"/>
    <property type="project" value="TreeGrafter"/>
</dbReference>
<dbReference type="EMBL" id="GEZM01040214">
    <property type="protein sequence ID" value="JAV80935.1"/>
    <property type="molecule type" value="Transcribed_RNA"/>
</dbReference>